<gene>
    <name evidence="9" type="ORF">BACINT_00619</name>
</gene>
<accession>B3C6T0</accession>
<dbReference type="EMBL" id="ABJL02000006">
    <property type="protein sequence ID" value="EDV07055.1"/>
    <property type="molecule type" value="Genomic_DNA"/>
</dbReference>
<dbReference type="InterPro" id="IPR015883">
    <property type="entry name" value="Glyco_hydro_20_cat"/>
</dbReference>
<dbReference type="PANTHER" id="PTHR22600:SF57">
    <property type="entry name" value="BETA-N-ACETYLHEXOSAMINIDASE"/>
    <property type="match status" value="1"/>
</dbReference>
<dbReference type="GO" id="GO:0005975">
    <property type="term" value="P:carbohydrate metabolic process"/>
    <property type="evidence" value="ECO:0007669"/>
    <property type="project" value="InterPro"/>
</dbReference>
<dbReference type="SUPFAM" id="SSF51445">
    <property type="entry name" value="(Trans)glycosidases"/>
    <property type="match status" value="1"/>
</dbReference>
<dbReference type="eggNOG" id="COG3525">
    <property type="taxonomic scope" value="Bacteria"/>
</dbReference>
<evidence type="ECO:0000256" key="5">
    <source>
        <dbReference type="ARBA" id="ARBA00023295"/>
    </source>
</evidence>
<protein>
    <recommendedName>
        <fullName evidence="3">beta-N-acetylhexosaminidase</fullName>
        <ecNumber evidence="3">3.2.1.52</ecNumber>
    </recommendedName>
</protein>
<proteinExistence type="inferred from homology"/>
<evidence type="ECO:0000256" key="6">
    <source>
        <dbReference type="PIRSR" id="PIRSR625705-1"/>
    </source>
</evidence>
<evidence type="ECO:0000259" key="7">
    <source>
        <dbReference type="Pfam" id="PF00728"/>
    </source>
</evidence>
<dbReference type="InterPro" id="IPR029018">
    <property type="entry name" value="Hex-like_dom2"/>
</dbReference>
<dbReference type="SUPFAM" id="SSF55545">
    <property type="entry name" value="beta-N-acetylhexosaminidase-like domain"/>
    <property type="match status" value="1"/>
</dbReference>
<feature type="domain" description="Glycoside hydrolase family 20 catalytic" evidence="7">
    <location>
        <begin position="233"/>
        <end position="578"/>
    </location>
</feature>
<evidence type="ECO:0000256" key="1">
    <source>
        <dbReference type="ARBA" id="ARBA00001231"/>
    </source>
</evidence>
<dbReference type="Pfam" id="PF02838">
    <property type="entry name" value="Glyco_hydro_20b"/>
    <property type="match status" value="1"/>
</dbReference>
<dbReference type="AlphaFoldDB" id="B3C6T0"/>
<organism evidence="9 10">
    <name type="scientific">Bacteroides intestinalis DSM 17393</name>
    <dbReference type="NCBI Taxonomy" id="471870"/>
    <lineage>
        <taxon>Bacteria</taxon>
        <taxon>Pseudomonadati</taxon>
        <taxon>Bacteroidota</taxon>
        <taxon>Bacteroidia</taxon>
        <taxon>Bacteroidales</taxon>
        <taxon>Bacteroidaceae</taxon>
        <taxon>Bacteroides</taxon>
    </lineage>
</organism>
<reference evidence="9 10" key="1">
    <citation type="submission" date="2008-04" db="EMBL/GenBank/DDBJ databases">
        <title>Draft genome sequence of Bacteroides intestinalis (DSM 17393).</title>
        <authorList>
            <person name="Sudarsanam P."/>
            <person name="Ley R."/>
            <person name="Guruge J."/>
            <person name="Turnbaugh P.J."/>
            <person name="Mahowald M."/>
            <person name="Liep D."/>
            <person name="Gordon J."/>
        </authorList>
    </citation>
    <scope>NUCLEOTIDE SEQUENCE [LARGE SCALE GENOMIC DNA]</scope>
    <source>
        <strain evidence="9 10">DSM 17393</strain>
    </source>
</reference>
<sequence>METVGPAIEGRRFVGTKMGKCIRQKHVLPWALLHFSLYSGRMIKQLSVKALYLQYKSSSSMYLKKIMAATLALTALAGQAQEKPFNIIPEPVETTVTGQGEFQIQRNTTIRVSEPALASSATYLADYMDRYLGIPLQTEIPKTGKSRRKGNPAVEAITLKPGEPACIVLINRKNGEVSGGYQLEIIPAEGIRIEGNDEAGVFYGVQTLIQLLPTRAGVLPILPAVKVNDYPRFAYRGMHLDVVRHFFPVSFIKKYIDYLALHKLNYFHWHLTDDQAWRVEMKCRPELTEKGSVREGEILGLYPGKYQPLPYGGYYTHEDVREIVRYAAERHITVIPEIDIPGHCMAVLATYPQFSTTPDEPKKAALTWGIFNKFSNVLAPKPEVFDFLKDVFSELCDLFPGQYIHVGGDECAKRWWQESEETQQFMREHGLKDEKALQSYFVHYVQDVVNGKGKTLIGWDEILEGGISEDCIVMNWRRPEFGKKALKTNHRTIFTCSAWSYFNLKESRTQVEIGPRGPLPLEKVYGFQIVPDSLTAQQQKLVWGAQGCLWTEYIPTTWKAEFAVFPRMSALAENVWSPLEKKNWENFSRKVETQYERYELWGARYSEAFFRTQDVERKR</sequence>
<reference evidence="9 10" key="2">
    <citation type="submission" date="2008-04" db="EMBL/GenBank/DDBJ databases">
        <authorList>
            <person name="Fulton L."/>
            <person name="Clifton S."/>
            <person name="Fulton B."/>
            <person name="Xu J."/>
            <person name="Minx P."/>
            <person name="Pepin K.H."/>
            <person name="Johnson M."/>
            <person name="Thiruvilangam P."/>
            <person name="Bhonagiri V."/>
            <person name="Nash W.E."/>
            <person name="Mardis E.R."/>
            <person name="Wilson R.K."/>
        </authorList>
    </citation>
    <scope>NUCLEOTIDE SEQUENCE [LARGE SCALE GENOMIC DNA]</scope>
    <source>
        <strain evidence="9 10">DSM 17393</strain>
    </source>
</reference>
<dbReference type="Gene3D" id="3.30.379.10">
    <property type="entry name" value="Chitobiase/beta-hexosaminidase domain 2-like"/>
    <property type="match status" value="1"/>
</dbReference>
<evidence type="ECO:0000256" key="4">
    <source>
        <dbReference type="ARBA" id="ARBA00022801"/>
    </source>
</evidence>
<dbReference type="PANTHER" id="PTHR22600">
    <property type="entry name" value="BETA-HEXOSAMINIDASE"/>
    <property type="match status" value="1"/>
</dbReference>
<dbReference type="Proteomes" id="UP000004596">
    <property type="component" value="Unassembled WGS sequence"/>
</dbReference>
<evidence type="ECO:0000313" key="9">
    <source>
        <dbReference type="EMBL" id="EDV07055.1"/>
    </source>
</evidence>
<comment type="catalytic activity">
    <reaction evidence="1">
        <text>Hydrolysis of terminal non-reducing N-acetyl-D-hexosamine residues in N-acetyl-beta-D-hexosaminides.</text>
        <dbReference type="EC" id="3.2.1.52"/>
    </reaction>
</comment>
<feature type="domain" description="Beta-hexosaminidase bacterial type N-terminal" evidence="8">
    <location>
        <begin position="86"/>
        <end position="230"/>
    </location>
</feature>
<evidence type="ECO:0000259" key="8">
    <source>
        <dbReference type="Pfam" id="PF02838"/>
    </source>
</evidence>
<dbReference type="CDD" id="cd06563">
    <property type="entry name" value="GH20_chitobiase-like"/>
    <property type="match status" value="1"/>
</dbReference>
<dbReference type="PRINTS" id="PR00738">
    <property type="entry name" value="GLHYDRLASE20"/>
</dbReference>
<dbReference type="PIRSF" id="PIRSF001093">
    <property type="entry name" value="B-hxosamndse_ab_euk"/>
    <property type="match status" value="1"/>
</dbReference>
<feature type="active site" description="Proton donor" evidence="6">
    <location>
        <position position="410"/>
    </location>
</feature>
<evidence type="ECO:0000256" key="2">
    <source>
        <dbReference type="ARBA" id="ARBA00006285"/>
    </source>
</evidence>
<dbReference type="InterPro" id="IPR025705">
    <property type="entry name" value="Beta_hexosaminidase_sua/sub"/>
</dbReference>
<dbReference type="GO" id="GO:0004563">
    <property type="term" value="F:beta-N-acetylhexosaminidase activity"/>
    <property type="evidence" value="ECO:0007669"/>
    <property type="project" value="UniProtKB-EC"/>
</dbReference>
<dbReference type="Gene3D" id="3.20.20.80">
    <property type="entry name" value="Glycosidases"/>
    <property type="match status" value="1"/>
</dbReference>
<evidence type="ECO:0000256" key="3">
    <source>
        <dbReference type="ARBA" id="ARBA00012663"/>
    </source>
</evidence>
<dbReference type="InterPro" id="IPR017853">
    <property type="entry name" value="GH"/>
</dbReference>
<name>B3C6T0_9BACE</name>
<dbReference type="GO" id="GO:0016020">
    <property type="term" value="C:membrane"/>
    <property type="evidence" value="ECO:0007669"/>
    <property type="project" value="TreeGrafter"/>
</dbReference>
<dbReference type="EC" id="3.2.1.52" evidence="3"/>
<comment type="caution">
    <text evidence="9">The sequence shown here is derived from an EMBL/GenBank/DDBJ whole genome shotgun (WGS) entry which is preliminary data.</text>
</comment>
<keyword evidence="5" id="KW-0326">Glycosidase</keyword>
<dbReference type="Pfam" id="PF00728">
    <property type="entry name" value="Glyco_hydro_20"/>
    <property type="match status" value="1"/>
</dbReference>
<comment type="similarity">
    <text evidence="2">Belongs to the glycosyl hydrolase 20 family.</text>
</comment>
<dbReference type="InterPro" id="IPR015882">
    <property type="entry name" value="HEX_bac_N"/>
</dbReference>
<dbReference type="STRING" id="471870.BACINT_00619"/>
<dbReference type="GO" id="GO:0030203">
    <property type="term" value="P:glycosaminoglycan metabolic process"/>
    <property type="evidence" value="ECO:0007669"/>
    <property type="project" value="TreeGrafter"/>
</dbReference>
<evidence type="ECO:0000313" key="10">
    <source>
        <dbReference type="Proteomes" id="UP000004596"/>
    </source>
</evidence>
<keyword evidence="4 9" id="KW-0378">Hydrolase</keyword>